<comment type="caution">
    <text evidence="8">The sequence shown here is derived from an EMBL/GenBank/DDBJ whole genome shotgun (WGS) entry which is preliminary data.</text>
</comment>
<organism evidence="8 9">
    <name type="scientific">Buddleja alternifolia</name>
    <dbReference type="NCBI Taxonomy" id="168488"/>
    <lineage>
        <taxon>Eukaryota</taxon>
        <taxon>Viridiplantae</taxon>
        <taxon>Streptophyta</taxon>
        <taxon>Embryophyta</taxon>
        <taxon>Tracheophyta</taxon>
        <taxon>Spermatophyta</taxon>
        <taxon>Magnoliopsida</taxon>
        <taxon>eudicotyledons</taxon>
        <taxon>Gunneridae</taxon>
        <taxon>Pentapetalae</taxon>
        <taxon>asterids</taxon>
        <taxon>lamiids</taxon>
        <taxon>Lamiales</taxon>
        <taxon>Scrophulariaceae</taxon>
        <taxon>Buddlejeae</taxon>
        <taxon>Buddleja</taxon>
    </lineage>
</organism>
<accession>A0AAV6WR73</accession>
<feature type="compositionally biased region" description="Basic and acidic residues" evidence="5">
    <location>
        <begin position="30"/>
        <end position="49"/>
    </location>
</feature>
<feature type="compositionally biased region" description="Polar residues" evidence="5">
    <location>
        <begin position="746"/>
        <end position="756"/>
    </location>
</feature>
<evidence type="ECO:0000313" key="8">
    <source>
        <dbReference type="EMBL" id="KAG8372958.1"/>
    </source>
</evidence>
<evidence type="ECO:0000256" key="4">
    <source>
        <dbReference type="ARBA" id="ARBA00023242"/>
    </source>
</evidence>
<comment type="subcellular location">
    <subcellularLocation>
        <location evidence="1">Nucleus</location>
    </subcellularLocation>
</comment>
<dbReference type="PANTHER" id="PTHR13859:SF11">
    <property type="entry name" value="GRUNGE, ISOFORM J"/>
    <property type="match status" value="1"/>
</dbReference>
<keyword evidence="2" id="KW-0805">Transcription regulation</keyword>
<dbReference type="Proteomes" id="UP000826271">
    <property type="component" value="Unassembled WGS sequence"/>
</dbReference>
<dbReference type="AlphaFoldDB" id="A0AAV6WR73"/>
<gene>
    <name evidence="8" type="ORF">BUALT_Bualt12G0121200</name>
</gene>
<dbReference type="Pfam" id="PF24662">
    <property type="entry name" value="DUF7650"/>
    <property type="match status" value="1"/>
</dbReference>
<reference evidence="8" key="1">
    <citation type="submission" date="2019-10" db="EMBL/GenBank/DDBJ databases">
        <authorList>
            <person name="Zhang R."/>
            <person name="Pan Y."/>
            <person name="Wang J."/>
            <person name="Ma R."/>
            <person name="Yu S."/>
        </authorList>
    </citation>
    <scope>NUCLEOTIDE SEQUENCE</scope>
    <source>
        <strain evidence="8">LA-IB0</strain>
        <tissue evidence="8">Leaf</tissue>
    </source>
</reference>
<dbReference type="InterPro" id="IPR056067">
    <property type="entry name" value="DUF7650"/>
</dbReference>
<keyword evidence="3" id="KW-0804">Transcription</keyword>
<feature type="region of interest" description="Disordered" evidence="5">
    <location>
        <begin position="589"/>
        <end position="682"/>
    </location>
</feature>
<evidence type="ECO:0000259" key="6">
    <source>
        <dbReference type="Pfam" id="PF24662"/>
    </source>
</evidence>
<dbReference type="GO" id="GO:0003714">
    <property type="term" value="F:transcription corepressor activity"/>
    <property type="evidence" value="ECO:0007669"/>
    <property type="project" value="TreeGrafter"/>
</dbReference>
<evidence type="ECO:0000256" key="2">
    <source>
        <dbReference type="ARBA" id="ARBA00023015"/>
    </source>
</evidence>
<feature type="compositionally biased region" description="Basic and acidic residues" evidence="5">
    <location>
        <begin position="1"/>
        <end position="14"/>
    </location>
</feature>
<evidence type="ECO:0000313" key="9">
    <source>
        <dbReference type="Proteomes" id="UP000826271"/>
    </source>
</evidence>
<dbReference type="EMBL" id="WHWC01000012">
    <property type="protein sequence ID" value="KAG8372958.1"/>
    <property type="molecule type" value="Genomic_DNA"/>
</dbReference>
<sequence>MASDHLDLNGHNVDDIPDGLSNGSPQIPSDSRKSSDENEEIHIPPRVGDEYQAELPQLIGKSTYMSHSSTEACIQNFSIGLPIPLTWTKSPNHDGPENFGPFDSKINGEVKPEEESRASHGKGQRLVPGLNECWSDADKASFLLGLYIFLKNFVAVRRFLETKGTGAIMSLYYGKFYGRAEFRRWLECRKSKSKKCVFGQRIFSGLRQQELLARIFPRVSEELRNALLEVSKTFGEEKMSLEDYVSSLKAMVGMNILVEAVGIGSGKQDLTGMAFEPSKSNQAIPLRPEIPTGKACSSLTTSEINKFLSGDYRLSKARSNDLFWEAVWPRLLARGWHSEQPHSKNCLVFLGPGVKKFSRRKLVKGEHYFDSVTDVLSKVAKEPALIELDEENDGDKQKEELEWTREKNFEENEKEVPKQQRHFYLQPKTPSRDRDVLKFMVVDTSIGDGKVRELKTFPSEIPSMLISNGDCDRDTIFIDSTVMDNRATAKSHGKMPVNPDINKKLVLDSNDKVLPGNKKFGKSLMKRELEKGDNLAPINKCQKLNGETRDGAIRSIKGLGLENGSFKGLGLENGSSSISPGSFEFNENLSSPVGSRLDKLSSTSSSQGSPDENDIQEPSRANPMLIDLNLPQVSPDFENGEQDNGPILRPDDNNLPNSSEAQPQEAPVMNQRRQSTRTRPLTMRALEALAGGYLTVNRRRKGRDPHEDVGSSSRPLQRTRGPVGPNEGTSSSTVPQEAEAEAEAGPSNTGNQNTSEASKETNEESTSRQ</sequence>
<evidence type="ECO:0000256" key="3">
    <source>
        <dbReference type="ARBA" id="ARBA00023163"/>
    </source>
</evidence>
<name>A0AAV6WR73_9LAMI</name>
<feature type="domain" description="DUF7650" evidence="6">
    <location>
        <begin position="302"/>
        <end position="383"/>
    </location>
</feature>
<evidence type="ECO:0008006" key="10">
    <source>
        <dbReference type="Google" id="ProtNLM"/>
    </source>
</evidence>
<dbReference type="PANTHER" id="PTHR13859">
    <property type="entry name" value="ATROPHIN-RELATED"/>
    <property type="match status" value="1"/>
</dbReference>
<feature type="domain" description="DUF7952" evidence="7">
    <location>
        <begin position="134"/>
        <end position="264"/>
    </location>
</feature>
<feature type="compositionally biased region" description="Basic and acidic residues" evidence="5">
    <location>
        <begin position="757"/>
        <end position="769"/>
    </location>
</feature>
<protein>
    <recommendedName>
        <fullName evidence="10">SANT domain-containing protein</fullName>
    </recommendedName>
</protein>
<proteinExistence type="predicted"/>
<dbReference type="InterPro" id="IPR057712">
    <property type="entry name" value="DUF7952"/>
</dbReference>
<dbReference type="Pfam" id="PF25826">
    <property type="entry name" value="DUF7952"/>
    <property type="match status" value="1"/>
</dbReference>
<dbReference type="GO" id="GO:0005634">
    <property type="term" value="C:nucleus"/>
    <property type="evidence" value="ECO:0007669"/>
    <property type="project" value="UniProtKB-SubCell"/>
</dbReference>
<feature type="region of interest" description="Disordered" evidence="5">
    <location>
        <begin position="1"/>
        <end position="50"/>
    </location>
</feature>
<feature type="region of interest" description="Disordered" evidence="5">
    <location>
        <begin position="694"/>
        <end position="769"/>
    </location>
</feature>
<keyword evidence="9" id="KW-1185">Reference proteome</keyword>
<evidence type="ECO:0000256" key="1">
    <source>
        <dbReference type="ARBA" id="ARBA00004123"/>
    </source>
</evidence>
<evidence type="ECO:0000256" key="5">
    <source>
        <dbReference type="SAM" id="MobiDB-lite"/>
    </source>
</evidence>
<keyword evidence="4" id="KW-0539">Nucleus</keyword>
<evidence type="ECO:0000259" key="7">
    <source>
        <dbReference type="Pfam" id="PF25826"/>
    </source>
</evidence>